<dbReference type="PANTHER" id="PTHR43228">
    <property type="entry name" value="TWO-COMPONENT RESPONSE REGULATOR"/>
    <property type="match status" value="1"/>
</dbReference>
<accession>A0ABS8YGJ6</accession>
<dbReference type="InterPro" id="IPR011006">
    <property type="entry name" value="CheY-like_superfamily"/>
</dbReference>
<keyword evidence="1" id="KW-0597">Phosphoprotein</keyword>
<protein>
    <submittedName>
        <fullName evidence="3">Response regulator</fullName>
    </submittedName>
</protein>
<sequence length="118" mass="13327">MMKKVLVVDDSLFMRHVLKNILERNGYDVIGEAADGNEAVLQYERLKPEIVMMDITMPGMDGLAALRQIRMNDEQANVVMVSAMGQSYFIRESFCAGAKGFIIKPFQEEHLVETISNL</sequence>
<name>A0ABS8YGJ6_9BACL</name>
<dbReference type="PROSITE" id="PS50110">
    <property type="entry name" value="RESPONSE_REGULATORY"/>
    <property type="match status" value="1"/>
</dbReference>
<dbReference type="SMART" id="SM00448">
    <property type="entry name" value="REC"/>
    <property type="match status" value="1"/>
</dbReference>
<comment type="caution">
    <text evidence="3">The sequence shown here is derived from an EMBL/GenBank/DDBJ whole genome shotgun (WGS) entry which is preliminary data.</text>
</comment>
<evidence type="ECO:0000313" key="4">
    <source>
        <dbReference type="Proteomes" id="UP001199916"/>
    </source>
</evidence>
<evidence type="ECO:0000259" key="2">
    <source>
        <dbReference type="PROSITE" id="PS50110"/>
    </source>
</evidence>
<dbReference type="SUPFAM" id="SSF52172">
    <property type="entry name" value="CheY-like"/>
    <property type="match status" value="1"/>
</dbReference>
<dbReference type="EMBL" id="JAJNBZ010000009">
    <property type="protein sequence ID" value="MCE5170339.1"/>
    <property type="molecule type" value="Genomic_DNA"/>
</dbReference>
<dbReference type="Proteomes" id="UP001199916">
    <property type="component" value="Unassembled WGS sequence"/>
</dbReference>
<organism evidence="3 4">
    <name type="scientific">Paenibacillus profundus</name>
    <dbReference type="NCBI Taxonomy" id="1173085"/>
    <lineage>
        <taxon>Bacteria</taxon>
        <taxon>Bacillati</taxon>
        <taxon>Bacillota</taxon>
        <taxon>Bacilli</taxon>
        <taxon>Bacillales</taxon>
        <taxon>Paenibacillaceae</taxon>
        <taxon>Paenibacillus</taxon>
    </lineage>
</organism>
<evidence type="ECO:0000313" key="3">
    <source>
        <dbReference type="EMBL" id="MCE5170339.1"/>
    </source>
</evidence>
<dbReference type="InterPro" id="IPR052048">
    <property type="entry name" value="ST_Response_Regulator"/>
</dbReference>
<gene>
    <name evidence="3" type="ORF">LQV63_13565</name>
</gene>
<proteinExistence type="predicted"/>
<dbReference type="Pfam" id="PF00072">
    <property type="entry name" value="Response_reg"/>
    <property type="match status" value="1"/>
</dbReference>
<dbReference type="RefSeq" id="WP_233697091.1">
    <property type="nucleotide sequence ID" value="NZ_JAJNBZ010000009.1"/>
</dbReference>
<dbReference type="PANTHER" id="PTHR43228:SF1">
    <property type="entry name" value="TWO-COMPONENT RESPONSE REGULATOR ARR22"/>
    <property type="match status" value="1"/>
</dbReference>
<evidence type="ECO:0000256" key="1">
    <source>
        <dbReference type="PROSITE-ProRule" id="PRU00169"/>
    </source>
</evidence>
<dbReference type="Gene3D" id="3.40.50.2300">
    <property type="match status" value="1"/>
</dbReference>
<dbReference type="InterPro" id="IPR001789">
    <property type="entry name" value="Sig_transdc_resp-reg_receiver"/>
</dbReference>
<feature type="domain" description="Response regulatory" evidence="2">
    <location>
        <begin position="4"/>
        <end position="118"/>
    </location>
</feature>
<reference evidence="3 4" key="1">
    <citation type="submission" date="2021-11" db="EMBL/GenBank/DDBJ databases">
        <title>Draft genome sequence of Paenibacillus profundus YoMME, a new Gram-positive bacteria with exoelectrogenic properties.</title>
        <authorList>
            <person name="Hubenova Y."/>
            <person name="Hubenova E."/>
            <person name="Manasiev Y."/>
            <person name="Peykov S."/>
            <person name="Mitov M."/>
        </authorList>
    </citation>
    <scope>NUCLEOTIDE SEQUENCE [LARGE SCALE GENOMIC DNA]</scope>
    <source>
        <strain evidence="3 4">YoMME</strain>
    </source>
</reference>
<feature type="modified residue" description="4-aspartylphosphate" evidence="1">
    <location>
        <position position="54"/>
    </location>
</feature>
<keyword evidence="4" id="KW-1185">Reference proteome</keyword>